<organism evidence="3 4">
    <name type="scientific">Mya arenaria</name>
    <name type="common">Soft-shell clam</name>
    <dbReference type="NCBI Taxonomy" id="6604"/>
    <lineage>
        <taxon>Eukaryota</taxon>
        <taxon>Metazoa</taxon>
        <taxon>Spiralia</taxon>
        <taxon>Lophotrochozoa</taxon>
        <taxon>Mollusca</taxon>
        <taxon>Bivalvia</taxon>
        <taxon>Autobranchia</taxon>
        <taxon>Heteroconchia</taxon>
        <taxon>Euheterodonta</taxon>
        <taxon>Imparidentia</taxon>
        <taxon>Neoheterodontei</taxon>
        <taxon>Myida</taxon>
        <taxon>Myoidea</taxon>
        <taxon>Myidae</taxon>
        <taxon>Mya</taxon>
    </lineage>
</organism>
<feature type="compositionally biased region" description="Low complexity" evidence="2">
    <location>
        <begin position="51"/>
        <end position="70"/>
    </location>
</feature>
<feature type="coiled-coil region" evidence="1">
    <location>
        <begin position="158"/>
        <end position="185"/>
    </location>
</feature>
<sequence>MEYSRNAREPGGVLKVLGNICKCGEIGVASRPKVSDEETMLPPSPNGTYTGSLSPPSSPGAPSLPSSNGSHESPPEVIRLSTQQLGQAPPLHPKLCAKRSSSRTREDNASAVRTENRILSESCDVRRYLIDRKRLLTQQNDTSVMEEKDTIIRLITILEALQSDYERLCQELGDLNHTREILEDRTARNRSSRTSRHFRSMKKFSSAADMAKLKFSMTEEVLVQSPMDENSCRITGCVLVTPTTMAVADCNNSAVKIVDIQNNSITMRRALGCYNSTQ</sequence>
<name>A0ABY7EUY4_MYAAR</name>
<evidence type="ECO:0000313" key="4">
    <source>
        <dbReference type="Proteomes" id="UP001164746"/>
    </source>
</evidence>
<feature type="region of interest" description="Disordered" evidence="2">
    <location>
        <begin position="28"/>
        <end position="113"/>
    </location>
</feature>
<keyword evidence="1" id="KW-0175">Coiled coil</keyword>
<evidence type="ECO:0000313" key="3">
    <source>
        <dbReference type="EMBL" id="WAR12747.1"/>
    </source>
</evidence>
<evidence type="ECO:0000256" key="1">
    <source>
        <dbReference type="SAM" id="Coils"/>
    </source>
</evidence>
<accession>A0ABY7EUY4</accession>
<dbReference type="Proteomes" id="UP001164746">
    <property type="component" value="Chromosome 8"/>
</dbReference>
<keyword evidence="4" id="KW-1185">Reference proteome</keyword>
<evidence type="ECO:0000256" key="2">
    <source>
        <dbReference type="SAM" id="MobiDB-lite"/>
    </source>
</evidence>
<gene>
    <name evidence="3" type="ORF">MAR_026927</name>
</gene>
<protein>
    <submittedName>
        <fullName evidence="3">Uncharacterized protein</fullName>
    </submittedName>
</protein>
<feature type="compositionally biased region" description="Basic and acidic residues" evidence="2">
    <location>
        <begin position="103"/>
        <end position="113"/>
    </location>
</feature>
<proteinExistence type="predicted"/>
<reference evidence="3" key="1">
    <citation type="submission" date="2022-11" db="EMBL/GenBank/DDBJ databases">
        <title>Centuries of genome instability and evolution in soft-shell clam transmissible cancer (bioRxiv).</title>
        <authorList>
            <person name="Hart S.F.M."/>
            <person name="Yonemitsu M.A."/>
            <person name="Giersch R.M."/>
            <person name="Beal B.F."/>
            <person name="Arriagada G."/>
            <person name="Davis B.W."/>
            <person name="Ostrander E.A."/>
            <person name="Goff S.P."/>
            <person name="Metzger M.J."/>
        </authorList>
    </citation>
    <scope>NUCLEOTIDE SEQUENCE</scope>
    <source>
        <strain evidence="3">MELC-2E11</strain>
        <tissue evidence="3">Siphon/mantle</tissue>
    </source>
</reference>
<dbReference type="EMBL" id="CP111019">
    <property type="protein sequence ID" value="WAR12747.1"/>
    <property type="molecule type" value="Genomic_DNA"/>
</dbReference>